<feature type="compositionally biased region" description="Polar residues" evidence="1">
    <location>
        <begin position="76"/>
        <end position="85"/>
    </location>
</feature>
<organism evidence="2 3">
    <name type="scientific">Meganyctiphanes norvegica</name>
    <name type="common">Northern krill</name>
    <name type="synonym">Thysanopoda norvegica</name>
    <dbReference type="NCBI Taxonomy" id="48144"/>
    <lineage>
        <taxon>Eukaryota</taxon>
        <taxon>Metazoa</taxon>
        <taxon>Ecdysozoa</taxon>
        <taxon>Arthropoda</taxon>
        <taxon>Crustacea</taxon>
        <taxon>Multicrustacea</taxon>
        <taxon>Malacostraca</taxon>
        <taxon>Eumalacostraca</taxon>
        <taxon>Eucarida</taxon>
        <taxon>Euphausiacea</taxon>
        <taxon>Euphausiidae</taxon>
        <taxon>Meganyctiphanes</taxon>
    </lineage>
</organism>
<evidence type="ECO:0000256" key="1">
    <source>
        <dbReference type="SAM" id="MobiDB-lite"/>
    </source>
</evidence>
<dbReference type="EMBL" id="CAXKWB010024666">
    <property type="protein sequence ID" value="CAL4126436.1"/>
    <property type="molecule type" value="Genomic_DNA"/>
</dbReference>
<feature type="region of interest" description="Disordered" evidence="1">
    <location>
        <begin position="58"/>
        <end position="99"/>
    </location>
</feature>
<comment type="caution">
    <text evidence="2">The sequence shown here is derived from an EMBL/GenBank/DDBJ whole genome shotgun (WGS) entry which is preliminary data.</text>
</comment>
<name>A0AAV2RLE3_MEGNR</name>
<evidence type="ECO:0000313" key="3">
    <source>
        <dbReference type="Proteomes" id="UP001497623"/>
    </source>
</evidence>
<dbReference type="AlphaFoldDB" id="A0AAV2RLE3"/>
<reference evidence="2 3" key="1">
    <citation type="submission" date="2024-05" db="EMBL/GenBank/DDBJ databases">
        <authorList>
            <person name="Wallberg A."/>
        </authorList>
    </citation>
    <scope>NUCLEOTIDE SEQUENCE [LARGE SCALE GENOMIC DNA]</scope>
</reference>
<dbReference type="Proteomes" id="UP001497623">
    <property type="component" value="Unassembled WGS sequence"/>
</dbReference>
<feature type="non-terminal residue" evidence="2">
    <location>
        <position position="99"/>
    </location>
</feature>
<keyword evidence="3" id="KW-1185">Reference proteome</keyword>
<feature type="compositionally biased region" description="Low complexity" evidence="1">
    <location>
        <begin position="86"/>
        <end position="99"/>
    </location>
</feature>
<feature type="region of interest" description="Disordered" evidence="1">
    <location>
        <begin position="1"/>
        <end position="22"/>
    </location>
</feature>
<proteinExistence type="predicted"/>
<evidence type="ECO:0000313" key="2">
    <source>
        <dbReference type="EMBL" id="CAL4126436.1"/>
    </source>
</evidence>
<feature type="non-terminal residue" evidence="2">
    <location>
        <position position="1"/>
    </location>
</feature>
<accession>A0AAV2RLE3</accession>
<protein>
    <submittedName>
        <fullName evidence="2">Uncharacterized protein</fullName>
    </submittedName>
</protein>
<sequence length="99" mass="11099">DSAKPKTIKDTNSPVINRPNGRQLLPSLSMDFLNRGMMSSKATRLPRVIYVKPLHNLDLEGDENSMDNLREKPDTSFMTHPSGAQTSRTPSRSPRTSFN</sequence>
<gene>
    <name evidence="2" type="ORF">MNOR_LOCUS25605</name>
</gene>